<protein>
    <submittedName>
        <fullName evidence="1">Methyl-accepting chemotaxis protein</fullName>
    </submittedName>
</protein>
<reference evidence="2" key="1">
    <citation type="submission" date="2016-10" db="EMBL/GenBank/DDBJ databases">
        <authorList>
            <person name="Varghese N."/>
            <person name="Submissions S."/>
        </authorList>
    </citation>
    <scope>NUCLEOTIDE SEQUENCE [LARGE SCALE GENOMIC DNA]</scope>
    <source>
        <strain evidence="2">DSM 24213</strain>
    </source>
</reference>
<organism evidence="1 2">
    <name type="scientific">Halopseudomonas yangmingensis</name>
    <dbReference type="NCBI Taxonomy" id="1720063"/>
    <lineage>
        <taxon>Bacteria</taxon>
        <taxon>Pseudomonadati</taxon>
        <taxon>Pseudomonadota</taxon>
        <taxon>Gammaproteobacteria</taxon>
        <taxon>Pseudomonadales</taxon>
        <taxon>Pseudomonadaceae</taxon>
        <taxon>Halopseudomonas</taxon>
    </lineage>
</organism>
<dbReference type="RefSeq" id="WP_177197256.1">
    <property type="nucleotide sequence ID" value="NZ_FOUI01000009.1"/>
</dbReference>
<name>A0A1I4SCE7_9GAMM</name>
<proteinExistence type="predicted"/>
<dbReference type="EMBL" id="FOUI01000009">
    <property type="protein sequence ID" value="SFM61963.1"/>
    <property type="molecule type" value="Genomic_DNA"/>
</dbReference>
<evidence type="ECO:0000313" key="2">
    <source>
        <dbReference type="Proteomes" id="UP000243629"/>
    </source>
</evidence>
<evidence type="ECO:0000313" key="1">
    <source>
        <dbReference type="EMBL" id="SFM61963.1"/>
    </source>
</evidence>
<dbReference type="AlphaFoldDB" id="A0A1I4SCE7"/>
<gene>
    <name evidence="1" type="ORF">SAMN05216217_109116</name>
</gene>
<dbReference type="STRING" id="1720063.SAMN05216217_109116"/>
<accession>A0A1I4SCE7</accession>
<dbReference type="Proteomes" id="UP000243629">
    <property type="component" value="Unassembled WGS sequence"/>
</dbReference>
<keyword evidence="2" id="KW-1185">Reference proteome</keyword>
<sequence>MLNQDITEINSLNQEGVENLQATLRACQSLEQQVSRLRELVGGFRI</sequence>